<dbReference type="RefSeq" id="WP_209467287.1">
    <property type="nucleotide sequence ID" value="NZ_JAGGLG010000023.1"/>
</dbReference>
<dbReference type="SUPFAM" id="SSF52540">
    <property type="entry name" value="P-loop containing nucleoside triphosphate hydrolases"/>
    <property type="match status" value="1"/>
</dbReference>
<dbReference type="EMBL" id="JAGGLG010000023">
    <property type="protein sequence ID" value="MBP2019168.1"/>
    <property type="molecule type" value="Genomic_DNA"/>
</dbReference>
<dbReference type="InterPro" id="IPR027417">
    <property type="entry name" value="P-loop_NTPase"/>
</dbReference>
<evidence type="ECO:0000313" key="4">
    <source>
        <dbReference type="EMBL" id="MBP2019168.1"/>
    </source>
</evidence>
<dbReference type="Gene3D" id="3.40.50.300">
    <property type="entry name" value="P-loop containing nucleotide triphosphate hydrolases"/>
    <property type="match status" value="1"/>
</dbReference>
<reference evidence="4 5" key="1">
    <citation type="submission" date="2021-03" db="EMBL/GenBank/DDBJ databases">
        <title>Genomic Encyclopedia of Type Strains, Phase IV (KMG-IV): sequencing the most valuable type-strain genomes for metagenomic binning, comparative biology and taxonomic classification.</title>
        <authorList>
            <person name="Goeker M."/>
        </authorList>
    </citation>
    <scope>NUCLEOTIDE SEQUENCE [LARGE SCALE GENOMIC DNA]</scope>
    <source>
        <strain evidence="4 5">DSM 27138</strain>
    </source>
</reference>
<name>A0ABS4JUF5_9FIRM</name>
<comment type="caution">
    <text evidence="4">The sequence shown here is derived from an EMBL/GenBank/DDBJ whole genome shotgun (WGS) entry which is preliminary data.</text>
</comment>
<evidence type="ECO:0000256" key="1">
    <source>
        <dbReference type="ARBA" id="ARBA00022741"/>
    </source>
</evidence>
<evidence type="ECO:0000256" key="3">
    <source>
        <dbReference type="SAM" id="MobiDB-lite"/>
    </source>
</evidence>
<accession>A0ABS4JUF5</accession>
<evidence type="ECO:0000313" key="5">
    <source>
        <dbReference type="Proteomes" id="UP001519289"/>
    </source>
</evidence>
<organism evidence="4 5">
    <name type="scientific">Symbiobacterium terraclitae</name>
    <dbReference type="NCBI Taxonomy" id="557451"/>
    <lineage>
        <taxon>Bacteria</taxon>
        <taxon>Bacillati</taxon>
        <taxon>Bacillota</taxon>
        <taxon>Clostridia</taxon>
        <taxon>Eubacteriales</taxon>
        <taxon>Symbiobacteriaceae</taxon>
        <taxon>Symbiobacterium</taxon>
    </lineage>
</organism>
<gene>
    <name evidence="4" type="ORF">J2Z79_002585</name>
</gene>
<keyword evidence="2" id="KW-0067">ATP-binding</keyword>
<feature type="compositionally biased region" description="Low complexity" evidence="3">
    <location>
        <begin position="148"/>
        <end position="158"/>
    </location>
</feature>
<dbReference type="Proteomes" id="UP001519289">
    <property type="component" value="Unassembled WGS sequence"/>
</dbReference>
<sequence>MSPAALACTGDPLLDQLLAECSSFTLVPLHCERAADALPELEARRPALVFVSPALGDVRPLLRVEGVRICWLAEGPGPDPPEGVEALRAERLSPQLIDAWVRRPRDAAPASGLPSPPPLPRAQDGPGAPPPAPARDKPQKLVQSAPLPAGQTPPDAGGPAPPAVLQPAWKRAPGAAVPPPARREPPVPRQGPTTPQAPTAGGAAPAQPVRRLPQPSAPGGVQTPAPRPVIRVVRQQVVALWGGKPGGGRSTLAVALADLLARSGELRVCTVDLNPYNSSLAALMGREQEVSSWVQLGEAFDRGQPLPADGLRWVTSNWALVSGPDGRPDLVSRLSPESVAWLVDGLRSQFDYIILDAEARPGPIREAAARLAHLVLVTVACDYPDVLDTARGFEAAVEQGWLDRSRCRLVLSRWLDNPYLTPGEVADCFGLPVSAILPHSPEAVLHAVGQGHPVTRSQAKDAEPVRQAVAQLLGVVAPAVAAAGSADGRAGAGSPWLGWLSR</sequence>
<proteinExistence type="predicted"/>
<keyword evidence="5" id="KW-1185">Reference proteome</keyword>
<protein>
    <submittedName>
        <fullName evidence="4">Septum formation inhibitor-activating ATPase MinD</fullName>
    </submittedName>
</protein>
<dbReference type="PANTHER" id="PTHR43384:SF6">
    <property type="entry name" value="SEPTUM SITE-DETERMINING PROTEIN MIND HOMOLOG, CHLOROPLASTIC"/>
    <property type="match status" value="1"/>
</dbReference>
<feature type="region of interest" description="Disordered" evidence="3">
    <location>
        <begin position="106"/>
        <end position="226"/>
    </location>
</feature>
<dbReference type="PANTHER" id="PTHR43384">
    <property type="entry name" value="SEPTUM SITE-DETERMINING PROTEIN MIND HOMOLOG, CHLOROPLASTIC-RELATED"/>
    <property type="match status" value="1"/>
</dbReference>
<dbReference type="InterPro" id="IPR050625">
    <property type="entry name" value="ParA/MinD_ATPase"/>
</dbReference>
<evidence type="ECO:0000256" key="2">
    <source>
        <dbReference type="ARBA" id="ARBA00022840"/>
    </source>
</evidence>
<keyword evidence="1" id="KW-0547">Nucleotide-binding</keyword>
<feature type="compositionally biased region" description="Low complexity" evidence="3">
    <location>
        <begin position="190"/>
        <end position="208"/>
    </location>
</feature>